<comment type="caution">
    <text evidence="6">The sequence shown here is derived from an EMBL/GenBank/DDBJ whole genome shotgun (WGS) entry which is preliminary data.</text>
</comment>
<comment type="pathway">
    <text evidence="3">Amino-acid biosynthesis; ergothioneine biosynthesis.</text>
</comment>
<evidence type="ECO:0000259" key="4">
    <source>
        <dbReference type="Pfam" id="PF03781"/>
    </source>
</evidence>
<evidence type="ECO:0000313" key="7">
    <source>
        <dbReference type="Proteomes" id="UP000321638"/>
    </source>
</evidence>
<evidence type="ECO:0000256" key="2">
    <source>
        <dbReference type="ARBA" id="ARBA00023004"/>
    </source>
</evidence>
<dbReference type="GO" id="GO:0052699">
    <property type="term" value="P:ergothioneine biosynthetic process"/>
    <property type="evidence" value="ECO:0007669"/>
    <property type="project" value="InterPro"/>
</dbReference>
<feature type="domain" description="DinB-like" evidence="5">
    <location>
        <begin position="26"/>
        <end position="158"/>
    </location>
</feature>
<keyword evidence="7" id="KW-1185">Reference proteome</keyword>
<reference evidence="6 7" key="1">
    <citation type="submission" date="2019-06" db="EMBL/GenBank/DDBJ databases">
        <title>New taxonomy in bacterial strain CC-CFT640, isolated from vineyard.</title>
        <authorList>
            <person name="Lin S.-Y."/>
            <person name="Tsai C.-F."/>
            <person name="Young C.-C."/>
        </authorList>
    </citation>
    <scope>NUCLEOTIDE SEQUENCE [LARGE SCALE GENOMIC DNA]</scope>
    <source>
        <strain evidence="6 7">CC-CFT640</strain>
    </source>
</reference>
<dbReference type="NCBIfam" id="TIGR03440">
    <property type="entry name" value="egtB_TIGR03440"/>
    <property type="match status" value="1"/>
</dbReference>
<evidence type="ECO:0000256" key="1">
    <source>
        <dbReference type="ARBA" id="ARBA00023002"/>
    </source>
</evidence>
<sequence length="428" mass="48635">MPAVIDEHPGRQESRAAALAARFVAIRRFSERLAAPLSPEDQTVQSMPDASPTKWHLAHTTWFFETFILARFDGDYQPFDPRYGYLFNSYYEAVGARHPRPQRGLLSRPGVDEILAYRRHVDRAMGELMARAEGKADAALCDLLELGLNHEQQHQELILMDIKHVLSVNPLRPAYQPARPRAETPIWPMRWLRHGGGLVEVGHAGHGFAFDNEGPRHRVWLEPFALATRLVTCAEFLQFIEDDGYRRPEFWLSEGWATINARGWTAPLYWEDVGGRWHVFTLSGQRPVAMDEPVCHVSFFEAAAYAKWAGKRLPTEAEWEQAAATLKLRGNLADTGVLHPMPAADRGGMQQMVGDAWEWTASPYVAYPRYREPEGAIGEYNGKFMANQMVLRGGAAVTPPGHLRITYRNFFPPDTRWMFSGIRLAEDW</sequence>
<organism evidence="6 7">
    <name type="scientific">Vineibacter terrae</name>
    <dbReference type="NCBI Taxonomy" id="2586908"/>
    <lineage>
        <taxon>Bacteria</taxon>
        <taxon>Pseudomonadati</taxon>
        <taxon>Pseudomonadota</taxon>
        <taxon>Alphaproteobacteria</taxon>
        <taxon>Hyphomicrobiales</taxon>
        <taxon>Vineibacter</taxon>
    </lineage>
</organism>
<dbReference type="Pfam" id="PF12867">
    <property type="entry name" value="DinB_2"/>
    <property type="match status" value="1"/>
</dbReference>
<feature type="domain" description="Sulfatase-modifying factor enzyme-like" evidence="4">
    <location>
        <begin position="195"/>
        <end position="325"/>
    </location>
</feature>
<accession>A0A5C8PLI4</accession>
<dbReference type="InterPro" id="IPR005532">
    <property type="entry name" value="SUMF_dom"/>
</dbReference>
<dbReference type="InterPro" id="IPR034660">
    <property type="entry name" value="DinB/YfiT-like"/>
</dbReference>
<dbReference type="InterPro" id="IPR024775">
    <property type="entry name" value="DinB-like"/>
</dbReference>
<keyword evidence="1" id="KW-0560">Oxidoreductase</keyword>
<keyword evidence="2" id="KW-0408">Iron</keyword>
<dbReference type="InterPro" id="IPR017806">
    <property type="entry name" value="EgtB"/>
</dbReference>
<dbReference type="InterPro" id="IPR042095">
    <property type="entry name" value="SUMF_sf"/>
</dbReference>
<dbReference type="Pfam" id="PF03781">
    <property type="entry name" value="FGE-sulfatase"/>
    <property type="match status" value="2"/>
</dbReference>
<evidence type="ECO:0000256" key="3">
    <source>
        <dbReference type="ARBA" id="ARBA00037882"/>
    </source>
</evidence>
<gene>
    <name evidence="6" type="ORF">FHP25_17825</name>
</gene>
<dbReference type="RefSeq" id="WP_147848307.1">
    <property type="nucleotide sequence ID" value="NZ_VDUZ01000019.1"/>
</dbReference>
<protein>
    <submittedName>
        <fullName evidence="6">Ergothioneine biosynthesis protein EgtB</fullName>
    </submittedName>
</protein>
<dbReference type="EMBL" id="VDUZ01000019">
    <property type="protein sequence ID" value="TXL74342.1"/>
    <property type="molecule type" value="Genomic_DNA"/>
</dbReference>
<dbReference type="InterPro" id="IPR051043">
    <property type="entry name" value="Sulfatase_Mod_Factor_Kinase"/>
</dbReference>
<dbReference type="AlphaFoldDB" id="A0A5C8PLI4"/>
<evidence type="ECO:0000259" key="5">
    <source>
        <dbReference type="Pfam" id="PF12867"/>
    </source>
</evidence>
<feature type="domain" description="Sulfatase-modifying factor enzyme-like" evidence="4">
    <location>
        <begin position="345"/>
        <end position="425"/>
    </location>
</feature>
<dbReference type="PANTHER" id="PTHR23150:SF36">
    <property type="entry name" value="HERCYNINE OXYGENASE"/>
    <property type="match status" value="1"/>
</dbReference>
<dbReference type="InterPro" id="IPR016187">
    <property type="entry name" value="CTDL_fold"/>
</dbReference>
<dbReference type="Gene3D" id="3.90.1580.10">
    <property type="entry name" value="paralog of FGE (formylglycine-generating enzyme)"/>
    <property type="match status" value="2"/>
</dbReference>
<evidence type="ECO:0000313" key="6">
    <source>
        <dbReference type="EMBL" id="TXL74342.1"/>
    </source>
</evidence>
<dbReference type="SUPFAM" id="SSF109854">
    <property type="entry name" value="DinB/YfiT-like putative metalloenzymes"/>
    <property type="match status" value="1"/>
</dbReference>
<dbReference type="Proteomes" id="UP000321638">
    <property type="component" value="Unassembled WGS sequence"/>
</dbReference>
<dbReference type="OrthoDB" id="9768004at2"/>
<name>A0A5C8PLI4_9HYPH</name>
<proteinExistence type="predicted"/>
<dbReference type="SUPFAM" id="SSF56436">
    <property type="entry name" value="C-type lectin-like"/>
    <property type="match status" value="1"/>
</dbReference>
<dbReference type="PANTHER" id="PTHR23150">
    <property type="entry name" value="SULFATASE MODIFYING FACTOR 1, 2"/>
    <property type="match status" value="1"/>
</dbReference>